<reference evidence="3" key="1">
    <citation type="submission" date="2016-10" db="EMBL/GenBank/DDBJ databases">
        <authorList>
            <person name="Varghese N."/>
            <person name="Submissions S."/>
        </authorList>
    </citation>
    <scope>NUCLEOTIDE SEQUENCE [LARGE SCALE GENOMIC DNA]</scope>
    <source>
        <strain evidence="3">DSM 23095</strain>
    </source>
</reference>
<organism evidence="2 3">
    <name type="scientific">Algoriphagus faecimaris</name>
    <dbReference type="NCBI Taxonomy" id="686796"/>
    <lineage>
        <taxon>Bacteria</taxon>
        <taxon>Pseudomonadati</taxon>
        <taxon>Bacteroidota</taxon>
        <taxon>Cytophagia</taxon>
        <taxon>Cytophagales</taxon>
        <taxon>Cyclobacteriaceae</taxon>
        <taxon>Algoriphagus</taxon>
    </lineage>
</organism>
<dbReference type="EMBL" id="FNAC01000073">
    <property type="protein sequence ID" value="SDD83137.1"/>
    <property type="molecule type" value="Genomic_DNA"/>
</dbReference>
<evidence type="ECO:0000313" key="3">
    <source>
        <dbReference type="Proteomes" id="UP000199060"/>
    </source>
</evidence>
<dbReference type="RefSeq" id="WP_139162843.1">
    <property type="nucleotide sequence ID" value="NZ_FNAC01000073.1"/>
</dbReference>
<accession>A0A1G6Y094</accession>
<dbReference type="SUPFAM" id="SSF53098">
    <property type="entry name" value="Ribonuclease H-like"/>
    <property type="match status" value="1"/>
</dbReference>
<dbReference type="GO" id="GO:0015074">
    <property type="term" value="P:DNA integration"/>
    <property type="evidence" value="ECO:0007669"/>
    <property type="project" value="InterPro"/>
</dbReference>
<dbReference type="Proteomes" id="UP000199060">
    <property type="component" value="Unassembled WGS sequence"/>
</dbReference>
<sequence length="67" mass="8169">RAIDNVFIERFWRTIKYEKIYLNPPQDGLDLYAQLAEYMDYYNHRRRHSSLDNRIPAEAYSMIEQVA</sequence>
<dbReference type="InterPro" id="IPR036397">
    <property type="entry name" value="RNaseH_sf"/>
</dbReference>
<dbReference type="AlphaFoldDB" id="A0A1G6Y094"/>
<feature type="domain" description="Integrase catalytic" evidence="1">
    <location>
        <begin position="3"/>
        <end position="56"/>
    </location>
</feature>
<dbReference type="InterPro" id="IPR012337">
    <property type="entry name" value="RNaseH-like_sf"/>
</dbReference>
<protein>
    <submittedName>
        <fullName evidence="2">Integrase core domain-containing protein</fullName>
    </submittedName>
</protein>
<evidence type="ECO:0000259" key="1">
    <source>
        <dbReference type="Pfam" id="PF13683"/>
    </source>
</evidence>
<keyword evidence="3" id="KW-1185">Reference proteome</keyword>
<evidence type="ECO:0000313" key="2">
    <source>
        <dbReference type="EMBL" id="SDD83137.1"/>
    </source>
</evidence>
<gene>
    <name evidence="2" type="ORF">SAMN04488104_10731</name>
</gene>
<feature type="non-terminal residue" evidence="2">
    <location>
        <position position="1"/>
    </location>
</feature>
<dbReference type="Pfam" id="PF13683">
    <property type="entry name" value="rve_3"/>
    <property type="match status" value="1"/>
</dbReference>
<name>A0A1G6Y094_9BACT</name>
<proteinExistence type="predicted"/>
<dbReference type="InterPro" id="IPR001584">
    <property type="entry name" value="Integrase_cat-core"/>
</dbReference>
<dbReference type="GO" id="GO:0003676">
    <property type="term" value="F:nucleic acid binding"/>
    <property type="evidence" value="ECO:0007669"/>
    <property type="project" value="InterPro"/>
</dbReference>
<dbReference type="Gene3D" id="3.30.420.10">
    <property type="entry name" value="Ribonuclease H-like superfamily/Ribonuclease H"/>
    <property type="match status" value="1"/>
</dbReference>